<protein>
    <submittedName>
        <fullName evidence="1">Uncharacterized protein</fullName>
    </submittedName>
</protein>
<gene>
    <name evidence="1" type="ORF">MAM1_0303c09454</name>
</gene>
<dbReference type="Proteomes" id="UP000053815">
    <property type="component" value="Unassembled WGS sequence"/>
</dbReference>
<sequence>MLLTVLSAPFKKPESAVSLVDKGLPDPIDQEAARIARAQTGTYLVRHQNGAFVSYHPPYGNAMGRLQDDIMHLQQLQRQEEERRMAMEYEIRAQIFDDMERRGVQFATYTYTHFT</sequence>
<evidence type="ECO:0000313" key="2">
    <source>
        <dbReference type="Proteomes" id="UP000053815"/>
    </source>
</evidence>
<dbReference type="OrthoDB" id="10529048at2759"/>
<proteinExistence type="predicted"/>
<dbReference type="AlphaFoldDB" id="A0A0C9MGQ7"/>
<dbReference type="EMBL" id="DF836592">
    <property type="protein sequence ID" value="GAN09921.1"/>
    <property type="molecule type" value="Genomic_DNA"/>
</dbReference>
<keyword evidence="2" id="KW-1185">Reference proteome</keyword>
<organism evidence="1">
    <name type="scientific">Mucor ambiguus</name>
    <dbReference type="NCBI Taxonomy" id="91626"/>
    <lineage>
        <taxon>Eukaryota</taxon>
        <taxon>Fungi</taxon>
        <taxon>Fungi incertae sedis</taxon>
        <taxon>Mucoromycota</taxon>
        <taxon>Mucoromycotina</taxon>
        <taxon>Mucoromycetes</taxon>
        <taxon>Mucorales</taxon>
        <taxon>Mucorineae</taxon>
        <taxon>Mucoraceae</taxon>
        <taxon>Mucor</taxon>
    </lineage>
</organism>
<accession>A0A0C9MGQ7</accession>
<name>A0A0C9MGQ7_9FUNG</name>
<evidence type="ECO:0000313" key="1">
    <source>
        <dbReference type="EMBL" id="GAN09921.1"/>
    </source>
</evidence>
<reference evidence="1" key="1">
    <citation type="submission" date="2014-09" db="EMBL/GenBank/DDBJ databases">
        <title>Draft genome sequence of an oleaginous Mucoromycotina fungus Mucor ambiguus NBRC6742.</title>
        <authorList>
            <person name="Takeda I."/>
            <person name="Yamane N."/>
            <person name="Morita T."/>
            <person name="Tamano K."/>
            <person name="Machida M."/>
            <person name="Baker S."/>
            <person name="Koike H."/>
        </authorList>
    </citation>
    <scope>NUCLEOTIDE SEQUENCE</scope>
    <source>
        <strain evidence="1">NBRC 6742</strain>
    </source>
</reference>